<dbReference type="EMBL" id="CAJVPT010060443">
    <property type="protein sequence ID" value="CAG8763692.1"/>
    <property type="molecule type" value="Genomic_DNA"/>
</dbReference>
<keyword evidence="2" id="KW-1185">Reference proteome</keyword>
<evidence type="ECO:0000313" key="2">
    <source>
        <dbReference type="Proteomes" id="UP000789525"/>
    </source>
</evidence>
<name>A0ACA9QU61_9GLOM</name>
<dbReference type="Proteomes" id="UP000789525">
    <property type="component" value="Unassembled WGS sequence"/>
</dbReference>
<sequence length="235" mass="25978">MTSCYECSLDMLNKPTVFPICTIANTPRLPEHCIEWASVIEWPRVHGEGKKMDTDDPEHITWLYEKASKRAAEFSIEGVTWSLTQGVVKNIIPAIASTNAIIAASCVSEALKIATNAAPYLQNYMMMIGTEGVYSFTFELEKKEECPVCGGETVELSISRDMKVEELIEYLEEKQNIGPSQIKKPSLSTTTSSIYMQAPPVLERATRPNLEKKVSELVPAGTEVTVTASSLPLKL</sequence>
<proteinExistence type="predicted"/>
<comment type="caution">
    <text evidence="1">The sequence shown here is derived from an EMBL/GenBank/DDBJ whole genome shotgun (WGS) entry which is preliminary data.</text>
</comment>
<gene>
    <name evidence="1" type="ORF">ACOLOM_LOCUS13330</name>
</gene>
<organism evidence="1 2">
    <name type="scientific">Acaulospora colombiana</name>
    <dbReference type="NCBI Taxonomy" id="27376"/>
    <lineage>
        <taxon>Eukaryota</taxon>
        <taxon>Fungi</taxon>
        <taxon>Fungi incertae sedis</taxon>
        <taxon>Mucoromycota</taxon>
        <taxon>Glomeromycotina</taxon>
        <taxon>Glomeromycetes</taxon>
        <taxon>Diversisporales</taxon>
        <taxon>Acaulosporaceae</taxon>
        <taxon>Acaulospora</taxon>
    </lineage>
</organism>
<protein>
    <submittedName>
        <fullName evidence="1">788_t:CDS:1</fullName>
    </submittedName>
</protein>
<reference evidence="1" key="1">
    <citation type="submission" date="2021-06" db="EMBL/GenBank/DDBJ databases">
        <authorList>
            <person name="Kallberg Y."/>
            <person name="Tangrot J."/>
            <person name="Rosling A."/>
        </authorList>
    </citation>
    <scope>NUCLEOTIDE SEQUENCE</scope>
    <source>
        <strain evidence="1">CL356</strain>
    </source>
</reference>
<evidence type="ECO:0000313" key="1">
    <source>
        <dbReference type="EMBL" id="CAG8763692.1"/>
    </source>
</evidence>
<feature type="non-terminal residue" evidence="1">
    <location>
        <position position="235"/>
    </location>
</feature>
<accession>A0ACA9QU61</accession>